<sequence>MPNAGDSPSPIESLDPDACWNLLETQSLGRLAVAAERVEIFPVNFLVHERSVYFASAPGSKLMEILHDPHVAFEADGSASADLWSVVIHGRAVRLARDSDIEGSGVLRFKGWHPGEKHNYVRIIPDEITGRRFPRAE</sequence>
<name>A0A5B8M3B4_9MICO</name>
<dbReference type="RefSeq" id="WP_146319010.1">
    <property type="nucleotide sequence ID" value="NZ_CP042305.1"/>
</dbReference>
<dbReference type="Pfam" id="PF12900">
    <property type="entry name" value="Pyridox_ox_2"/>
    <property type="match status" value="1"/>
</dbReference>
<dbReference type="EMBL" id="CP042305">
    <property type="protein sequence ID" value="QDZ14275.1"/>
    <property type="molecule type" value="Genomic_DNA"/>
</dbReference>
<dbReference type="InterPro" id="IPR024747">
    <property type="entry name" value="Pyridox_Oxase-rel"/>
</dbReference>
<protein>
    <submittedName>
        <fullName evidence="1">Pyridoxamine 5'-phosphate oxidase family protein</fullName>
    </submittedName>
</protein>
<evidence type="ECO:0000313" key="2">
    <source>
        <dbReference type="Proteomes" id="UP000320216"/>
    </source>
</evidence>
<organism evidence="1 2">
    <name type="scientific">Humibacter ginsenosidimutans</name>
    <dbReference type="NCBI Taxonomy" id="2599293"/>
    <lineage>
        <taxon>Bacteria</taxon>
        <taxon>Bacillati</taxon>
        <taxon>Actinomycetota</taxon>
        <taxon>Actinomycetes</taxon>
        <taxon>Micrococcales</taxon>
        <taxon>Microbacteriaceae</taxon>
        <taxon>Humibacter</taxon>
    </lineage>
</organism>
<dbReference type="InterPro" id="IPR012349">
    <property type="entry name" value="Split_barrel_FMN-bd"/>
</dbReference>
<accession>A0A5B8M3B4</accession>
<dbReference type="OrthoDB" id="7062584at2"/>
<keyword evidence="2" id="KW-1185">Reference proteome</keyword>
<reference evidence="1 2" key="1">
    <citation type="submission" date="2019-07" db="EMBL/GenBank/DDBJ databases">
        <title>Full genome sequence of Humibacter sp. WJ7-1.</title>
        <authorList>
            <person name="Im W.-T."/>
        </authorList>
    </citation>
    <scope>NUCLEOTIDE SEQUENCE [LARGE SCALE GENOMIC DNA]</scope>
    <source>
        <strain evidence="1 2">WJ7-1</strain>
    </source>
</reference>
<proteinExistence type="predicted"/>
<dbReference type="Gene3D" id="2.30.110.10">
    <property type="entry name" value="Electron Transport, Fmn-binding Protein, Chain A"/>
    <property type="match status" value="1"/>
</dbReference>
<evidence type="ECO:0000313" key="1">
    <source>
        <dbReference type="EMBL" id="QDZ14275.1"/>
    </source>
</evidence>
<dbReference type="KEGG" id="huw:FPZ11_05385"/>
<dbReference type="AlphaFoldDB" id="A0A5B8M3B4"/>
<gene>
    <name evidence="1" type="ORF">FPZ11_05385</name>
</gene>
<dbReference type="Proteomes" id="UP000320216">
    <property type="component" value="Chromosome"/>
</dbReference>
<dbReference type="SUPFAM" id="SSF50475">
    <property type="entry name" value="FMN-binding split barrel"/>
    <property type="match status" value="1"/>
</dbReference>